<dbReference type="EMBL" id="JAYWIO010000008">
    <property type="protein sequence ID" value="KAK7243142.1"/>
    <property type="molecule type" value="Genomic_DNA"/>
</dbReference>
<feature type="chain" id="PRO_5042886448" description="Secreted protein" evidence="1">
    <location>
        <begin position="22"/>
        <end position="101"/>
    </location>
</feature>
<feature type="signal peptide" evidence="1">
    <location>
        <begin position="1"/>
        <end position="21"/>
    </location>
</feature>
<dbReference type="Proteomes" id="UP001372338">
    <property type="component" value="Unassembled WGS sequence"/>
</dbReference>
<sequence length="101" mass="11104">MGLIYVSSLLLRFFFSPECGADVILLQRVVRLFIFFDSQRVVRLGSSSSIHNEWCGWGWVRSSSIHAVNLAALRACLVGRLQPPNVCLQGSDPYGASAFAA</sequence>
<proteinExistence type="predicted"/>
<keyword evidence="3" id="KW-1185">Reference proteome</keyword>
<keyword evidence="1" id="KW-0732">Signal</keyword>
<evidence type="ECO:0008006" key="4">
    <source>
        <dbReference type="Google" id="ProtNLM"/>
    </source>
</evidence>
<name>A0AAN9E4P3_CROPI</name>
<evidence type="ECO:0000256" key="1">
    <source>
        <dbReference type="SAM" id="SignalP"/>
    </source>
</evidence>
<evidence type="ECO:0000313" key="3">
    <source>
        <dbReference type="Proteomes" id="UP001372338"/>
    </source>
</evidence>
<reference evidence="2 3" key="1">
    <citation type="submission" date="2024-01" db="EMBL/GenBank/DDBJ databases">
        <title>The genomes of 5 underutilized Papilionoideae crops provide insights into root nodulation and disease resistanc.</title>
        <authorList>
            <person name="Yuan L."/>
        </authorList>
    </citation>
    <scope>NUCLEOTIDE SEQUENCE [LARGE SCALE GENOMIC DNA]</scope>
    <source>
        <strain evidence="2">ZHUSHIDOU_FW_LH</strain>
        <tissue evidence="2">Leaf</tissue>
    </source>
</reference>
<comment type="caution">
    <text evidence="2">The sequence shown here is derived from an EMBL/GenBank/DDBJ whole genome shotgun (WGS) entry which is preliminary data.</text>
</comment>
<accession>A0AAN9E4P3</accession>
<dbReference type="AlphaFoldDB" id="A0AAN9E4P3"/>
<organism evidence="2 3">
    <name type="scientific">Crotalaria pallida</name>
    <name type="common">Smooth rattlebox</name>
    <name type="synonym">Crotalaria striata</name>
    <dbReference type="NCBI Taxonomy" id="3830"/>
    <lineage>
        <taxon>Eukaryota</taxon>
        <taxon>Viridiplantae</taxon>
        <taxon>Streptophyta</taxon>
        <taxon>Embryophyta</taxon>
        <taxon>Tracheophyta</taxon>
        <taxon>Spermatophyta</taxon>
        <taxon>Magnoliopsida</taxon>
        <taxon>eudicotyledons</taxon>
        <taxon>Gunneridae</taxon>
        <taxon>Pentapetalae</taxon>
        <taxon>rosids</taxon>
        <taxon>fabids</taxon>
        <taxon>Fabales</taxon>
        <taxon>Fabaceae</taxon>
        <taxon>Papilionoideae</taxon>
        <taxon>50 kb inversion clade</taxon>
        <taxon>genistoids sensu lato</taxon>
        <taxon>core genistoids</taxon>
        <taxon>Crotalarieae</taxon>
        <taxon>Crotalaria</taxon>
    </lineage>
</organism>
<protein>
    <recommendedName>
        <fullName evidence="4">Secreted protein</fullName>
    </recommendedName>
</protein>
<gene>
    <name evidence="2" type="ORF">RIF29_37929</name>
</gene>
<evidence type="ECO:0000313" key="2">
    <source>
        <dbReference type="EMBL" id="KAK7243142.1"/>
    </source>
</evidence>